<comment type="similarity">
    <text evidence="2 11">Belongs to the MICOS complex subunit Mic60 family.</text>
</comment>
<comment type="subcellular location">
    <subcellularLocation>
        <location evidence="1 11">Mitochondrion inner membrane</location>
        <topology evidence="1 11">Single-pass membrane protein</topology>
    </subcellularLocation>
</comment>
<keyword evidence="15" id="KW-1185">Reference proteome</keyword>
<feature type="compositionally biased region" description="Low complexity" evidence="13">
    <location>
        <begin position="213"/>
        <end position="231"/>
    </location>
</feature>
<accession>A0A0C9YIR4</accession>
<dbReference type="OrthoDB" id="10261039at2759"/>
<evidence type="ECO:0000313" key="15">
    <source>
        <dbReference type="Proteomes" id="UP000054477"/>
    </source>
</evidence>
<feature type="coiled-coil region" evidence="12">
    <location>
        <begin position="328"/>
        <end position="363"/>
    </location>
</feature>
<evidence type="ECO:0000256" key="9">
    <source>
        <dbReference type="ARBA" id="ARBA00023136"/>
    </source>
</evidence>
<gene>
    <name evidence="14" type="ORF">K443DRAFT_670841</name>
</gene>
<dbReference type="GO" id="GO:0042407">
    <property type="term" value="P:cristae formation"/>
    <property type="evidence" value="ECO:0007669"/>
    <property type="project" value="TreeGrafter"/>
</dbReference>
<dbReference type="PANTHER" id="PTHR15415">
    <property type="entry name" value="MITOFILIN"/>
    <property type="match status" value="1"/>
</dbReference>
<proteinExistence type="inferred from homology"/>
<dbReference type="EMBL" id="KN838536">
    <property type="protein sequence ID" value="KIK10217.1"/>
    <property type="molecule type" value="Genomic_DNA"/>
</dbReference>
<feature type="region of interest" description="Disordered" evidence="13">
    <location>
        <begin position="253"/>
        <end position="276"/>
    </location>
</feature>
<dbReference type="HOGENOM" id="CLU_008024_1_1_1"/>
<feature type="transmembrane region" description="Helical" evidence="11">
    <location>
        <begin position="41"/>
        <end position="65"/>
    </location>
</feature>
<evidence type="ECO:0000256" key="8">
    <source>
        <dbReference type="ARBA" id="ARBA00023128"/>
    </source>
</evidence>
<dbReference type="Pfam" id="PF09731">
    <property type="entry name" value="Mitofilin"/>
    <property type="match status" value="1"/>
</dbReference>
<comment type="subunit">
    <text evidence="11">Component of the mitochondrial contact site and cristae organizing system (MICOS) complex.</text>
</comment>
<dbReference type="AlphaFoldDB" id="A0A0C9YIR4"/>
<evidence type="ECO:0000256" key="1">
    <source>
        <dbReference type="ARBA" id="ARBA00004434"/>
    </source>
</evidence>
<feature type="compositionally biased region" description="Basic and acidic residues" evidence="13">
    <location>
        <begin position="261"/>
        <end position="275"/>
    </location>
</feature>
<evidence type="ECO:0000256" key="6">
    <source>
        <dbReference type="ARBA" id="ARBA00022989"/>
    </source>
</evidence>
<feature type="region of interest" description="Disordered" evidence="13">
    <location>
        <begin position="210"/>
        <end position="237"/>
    </location>
</feature>
<keyword evidence="7 12" id="KW-0175">Coiled coil</keyword>
<keyword evidence="5 11" id="KW-0999">Mitochondrion inner membrane</keyword>
<dbReference type="PANTHER" id="PTHR15415:SF7">
    <property type="entry name" value="MICOS COMPLEX SUBUNIT MIC60"/>
    <property type="match status" value="1"/>
</dbReference>
<dbReference type="GO" id="GO:0061617">
    <property type="term" value="C:MICOS complex"/>
    <property type="evidence" value="ECO:0007669"/>
    <property type="project" value="TreeGrafter"/>
</dbReference>
<evidence type="ECO:0000256" key="12">
    <source>
        <dbReference type="SAM" id="Coils"/>
    </source>
</evidence>
<dbReference type="InterPro" id="IPR019133">
    <property type="entry name" value="MIC60"/>
</dbReference>
<evidence type="ECO:0000256" key="10">
    <source>
        <dbReference type="ARBA" id="ARBA00025571"/>
    </source>
</evidence>
<dbReference type="STRING" id="1095629.A0A0C9YIR4"/>
<evidence type="ECO:0000256" key="7">
    <source>
        <dbReference type="ARBA" id="ARBA00023054"/>
    </source>
</evidence>
<evidence type="ECO:0000256" key="11">
    <source>
        <dbReference type="RuleBase" id="RU363000"/>
    </source>
</evidence>
<reference evidence="15" key="2">
    <citation type="submission" date="2015-01" db="EMBL/GenBank/DDBJ databases">
        <title>Evolutionary Origins and Diversification of the Mycorrhizal Mutualists.</title>
        <authorList>
            <consortium name="DOE Joint Genome Institute"/>
            <consortium name="Mycorrhizal Genomics Consortium"/>
            <person name="Kohler A."/>
            <person name="Kuo A."/>
            <person name="Nagy L.G."/>
            <person name="Floudas D."/>
            <person name="Copeland A."/>
            <person name="Barry K.W."/>
            <person name="Cichocki N."/>
            <person name="Veneault-Fourrey C."/>
            <person name="LaButti K."/>
            <person name="Lindquist E.A."/>
            <person name="Lipzen A."/>
            <person name="Lundell T."/>
            <person name="Morin E."/>
            <person name="Murat C."/>
            <person name="Riley R."/>
            <person name="Ohm R."/>
            <person name="Sun H."/>
            <person name="Tunlid A."/>
            <person name="Henrissat B."/>
            <person name="Grigoriev I.V."/>
            <person name="Hibbett D.S."/>
            <person name="Martin F."/>
        </authorList>
    </citation>
    <scope>NUCLEOTIDE SEQUENCE [LARGE SCALE GENOMIC DNA]</scope>
    <source>
        <strain evidence="15">LaAM-08-1</strain>
    </source>
</reference>
<evidence type="ECO:0000313" key="14">
    <source>
        <dbReference type="EMBL" id="KIK10217.1"/>
    </source>
</evidence>
<keyword evidence="6 11" id="KW-1133">Transmembrane helix</keyword>
<evidence type="ECO:0000256" key="2">
    <source>
        <dbReference type="ARBA" id="ARBA00010877"/>
    </source>
</evidence>
<name>A0A0C9YIR4_9AGAR</name>
<reference evidence="14 15" key="1">
    <citation type="submission" date="2014-04" db="EMBL/GenBank/DDBJ databases">
        <authorList>
            <consortium name="DOE Joint Genome Institute"/>
            <person name="Kuo A."/>
            <person name="Kohler A."/>
            <person name="Nagy L.G."/>
            <person name="Floudas D."/>
            <person name="Copeland A."/>
            <person name="Barry K.W."/>
            <person name="Cichocki N."/>
            <person name="Veneault-Fourrey C."/>
            <person name="LaButti K."/>
            <person name="Lindquist E.A."/>
            <person name="Lipzen A."/>
            <person name="Lundell T."/>
            <person name="Morin E."/>
            <person name="Murat C."/>
            <person name="Sun H."/>
            <person name="Tunlid A."/>
            <person name="Henrissat B."/>
            <person name="Grigoriev I.V."/>
            <person name="Hibbett D.S."/>
            <person name="Martin F."/>
            <person name="Nordberg H.P."/>
            <person name="Cantor M.N."/>
            <person name="Hua S.X."/>
        </authorList>
    </citation>
    <scope>NUCLEOTIDE SEQUENCE [LARGE SCALE GENOMIC DNA]</scope>
    <source>
        <strain evidence="14 15">LaAM-08-1</strain>
    </source>
</reference>
<organism evidence="14 15">
    <name type="scientific">Laccaria amethystina LaAM-08-1</name>
    <dbReference type="NCBI Taxonomy" id="1095629"/>
    <lineage>
        <taxon>Eukaryota</taxon>
        <taxon>Fungi</taxon>
        <taxon>Dikarya</taxon>
        <taxon>Basidiomycota</taxon>
        <taxon>Agaricomycotina</taxon>
        <taxon>Agaricomycetes</taxon>
        <taxon>Agaricomycetidae</taxon>
        <taxon>Agaricales</taxon>
        <taxon>Agaricineae</taxon>
        <taxon>Hydnangiaceae</taxon>
        <taxon>Laccaria</taxon>
    </lineage>
</organism>
<dbReference type="Proteomes" id="UP000054477">
    <property type="component" value="Unassembled WGS sequence"/>
</dbReference>
<evidence type="ECO:0000256" key="4">
    <source>
        <dbReference type="ARBA" id="ARBA00022692"/>
    </source>
</evidence>
<sequence length="662" mass="73542">MYRAILVSRQVASTSGRGAVRVIRRRLATESSPSPKKKRGIFWRVFWTTTALTGTFYVGSAFIGFNNQTYYDFFSDHVPLGQSMLEFAETHGWDTLTVHDVVEGGKNAVISTQRFITDTINRTPSSHDVVESAKIAAEKRASEAKAATFKVIKETKAKVEPVISHVKEEIRDEVTKLSHKAEDLTASRGDQLADEMVELVRRAEFAIAGKPYSPDSTTPIPSPTGITPATSFPSSSGVDSTVYSAPLPLGFEPPPGFSRPLKAEKTKGPESKPESEDVAVVTLPLVASAISSLSASEPIITHLAGTIDDLASYLESNPKAASKAADVLESAKGDLAALVERIEKAKQEERSSLEAKLDEQTREHTQRLLELEMEAQDKLDGQEESFRKFFEEERVKFIQAYREKLNHELRTQTELINERLKEEVIAQGIELQRRWIREIKVRVEEERGGRLAKLDELSAQLKRLENIALDNSTYLDENIRIHALWSALRALNSSAISSPVRKPFREELRVLRHMSAAREDPVVTVVLETLEGTDIPDIGVEPFADLASWFASEVAPKVSQVALVPDENAGVLSYLASRALSSFRFKRSGLVEGDDVLSVLARAEYYLNEKDLDTATRELNQLKGPSKTLLHDWLEAARRRLEVQQALDVIQTQATLASLLVV</sequence>
<evidence type="ECO:0000256" key="13">
    <source>
        <dbReference type="SAM" id="MobiDB-lite"/>
    </source>
</evidence>
<keyword evidence="4 11" id="KW-0812">Transmembrane</keyword>
<keyword evidence="8 11" id="KW-0496">Mitochondrion</keyword>
<keyword evidence="9 11" id="KW-0472">Membrane</keyword>
<evidence type="ECO:0000256" key="5">
    <source>
        <dbReference type="ARBA" id="ARBA00022792"/>
    </source>
</evidence>
<evidence type="ECO:0000256" key="3">
    <source>
        <dbReference type="ARBA" id="ARBA00018116"/>
    </source>
</evidence>
<comment type="function">
    <text evidence="10">Component of the MICOS complex, a large protein complex of the mitochondrial inner membrane that plays crucial roles in the maintenance of crista junctions, inner membrane architecture, and formation of contact sites to the outer membrane. Plays a role in keeping cristae membranes connected to the inner boundary membrane. Also promotes protein import via the mitochondrial intermembrane space assembly (MIA) pathway.</text>
</comment>
<protein>
    <recommendedName>
        <fullName evidence="3 11">MICOS complex subunit MIC60</fullName>
    </recommendedName>
    <alternativeName>
        <fullName evidence="11">Mitofilin</fullName>
    </alternativeName>
</protein>